<comment type="caution">
    <text evidence="2">The sequence shown here is derived from an EMBL/GenBank/DDBJ whole genome shotgun (WGS) entry which is preliminary data.</text>
</comment>
<reference evidence="2" key="1">
    <citation type="journal article" date="2020" name="Stud. Mycol.">
        <title>101 Dothideomycetes genomes: a test case for predicting lifestyles and emergence of pathogens.</title>
        <authorList>
            <person name="Haridas S."/>
            <person name="Albert R."/>
            <person name="Binder M."/>
            <person name="Bloem J."/>
            <person name="Labutti K."/>
            <person name="Salamov A."/>
            <person name="Andreopoulos B."/>
            <person name="Baker S."/>
            <person name="Barry K."/>
            <person name="Bills G."/>
            <person name="Bluhm B."/>
            <person name="Cannon C."/>
            <person name="Castanera R."/>
            <person name="Culley D."/>
            <person name="Daum C."/>
            <person name="Ezra D."/>
            <person name="Gonzalez J."/>
            <person name="Henrissat B."/>
            <person name="Kuo A."/>
            <person name="Liang C."/>
            <person name="Lipzen A."/>
            <person name="Lutzoni F."/>
            <person name="Magnuson J."/>
            <person name="Mondo S."/>
            <person name="Nolan M."/>
            <person name="Ohm R."/>
            <person name="Pangilinan J."/>
            <person name="Park H.-J."/>
            <person name="Ramirez L."/>
            <person name="Alfaro M."/>
            <person name="Sun H."/>
            <person name="Tritt A."/>
            <person name="Yoshinaga Y."/>
            <person name="Zwiers L.-H."/>
            <person name="Turgeon B."/>
            <person name="Goodwin S."/>
            <person name="Spatafora J."/>
            <person name="Crous P."/>
            <person name="Grigoriev I."/>
        </authorList>
    </citation>
    <scope>NUCLEOTIDE SEQUENCE</scope>
    <source>
        <strain evidence="2">CBS 130266</strain>
    </source>
</reference>
<proteinExistence type="predicted"/>
<evidence type="ECO:0000313" key="2">
    <source>
        <dbReference type="EMBL" id="KAF2419041.1"/>
    </source>
</evidence>
<organism evidence="2 3">
    <name type="scientific">Tothia fuscella</name>
    <dbReference type="NCBI Taxonomy" id="1048955"/>
    <lineage>
        <taxon>Eukaryota</taxon>
        <taxon>Fungi</taxon>
        <taxon>Dikarya</taxon>
        <taxon>Ascomycota</taxon>
        <taxon>Pezizomycotina</taxon>
        <taxon>Dothideomycetes</taxon>
        <taxon>Pleosporomycetidae</taxon>
        <taxon>Venturiales</taxon>
        <taxon>Cylindrosympodiaceae</taxon>
        <taxon>Tothia</taxon>
    </lineage>
</organism>
<accession>A0A9P4NFK5</accession>
<keyword evidence="1" id="KW-0472">Membrane</keyword>
<evidence type="ECO:0000256" key="1">
    <source>
        <dbReference type="SAM" id="Phobius"/>
    </source>
</evidence>
<dbReference type="Proteomes" id="UP000800235">
    <property type="component" value="Unassembled WGS sequence"/>
</dbReference>
<name>A0A9P4NFK5_9PEZI</name>
<keyword evidence="3" id="KW-1185">Reference proteome</keyword>
<dbReference type="AlphaFoldDB" id="A0A9P4NFK5"/>
<keyword evidence="1" id="KW-1133">Transmembrane helix</keyword>
<gene>
    <name evidence="2" type="ORF">EJ08DRAFT_654091</name>
</gene>
<sequence length="536" mass="59622">MSSATSLSSRHYNGATSTPRHLVALFLSLSFFPISFLLALFYWLADQVRRIATLGNLKRPLKPRVLITGEDHVTTINFARLASSAGYEVHVADWEPIPFTNPLRHSNAVSHFHVLPFSRSSTSIGAIAARVYPFKRPQSAQSLPEVILRLIRTQNIEIWIPCEAENVSNSSILTAKEVVRRQKICHVLGPSLEITRLSKDGSAFVEYVKRIDSNIQCPRDTTVTSRAMIHKILANASEGQKFQLEKTLVSRNFRDSDSSSGFSGTTLDEVEEIVPLTKEYITLPLPSSNGTYDTVASMLISQDQPWTMQEMYTCKKIEVSCLVVNCKVRAIIGRVSMEQQASTTNVETLDPEEHKEHIDPTSPIGVSLLEFATQFAAGLPDNASLHLKLYFVLSEKSTSTGVFQKIHSTGCDFKASPLLAQITRQSLYLARGVQTENKLLLLDGSAEGSSLPSTSNIHVMARDLFSLPKSVLQLVVEPIRQVLFLHGSLAEVGKGCGILMEEIVKCQEEIFDVRDPTPWVWNWLVDVPLRQVLSNF</sequence>
<evidence type="ECO:0000313" key="3">
    <source>
        <dbReference type="Proteomes" id="UP000800235"/>
    </source>
</evidence>
<feature type="transmembrane region" description="Helical" evidence="1">
    <location>
        <begin position="21"/>
        <end position="44"/>
    </location>
</feature>
<dbReference type="OrthoDB" id="186626at2759"/>
<keyword evidence="1" id="KW-0812">Transmembrane</keyword>
<dbReference type="EMBL" id="MU007120">
    <property type="protein sequence ID" value="KAF2419041.1"/>
    <property type="molecule type" value="Genomic_DNA"/>
</dbReference>
<protein>
    <submittedName>
        <fullName evidence="2">Uncharacterized protein</fullName>
    </submittedName>
</protein>